<evidence type="ECO:0000313" key="8">
    <source>
        <dbReference type="Proteomes" id="UP000298030"/>
    </source>
</evidence>
<dbReference type="OrthoDB" id="1733909at2759"/>
<keyword evidence="2" id="KW-0547">Nucleotide-binding</keyword>
<dbReference type="HAMAP" id="MF_00600">
    <property type="entry name" value="CH60"/>
    <property type="match status" value="1"/>
</dbReference>
<evidence type="ECO:0000256" key="1">
    <source>
        <dbReference type="ARBA" id="ARBA00006607"/>
    </source>
</evidence>
<sequence>MHRAQTLSARAVRRASAKSLQRQQTRNAHKEIKFGNAGRAAILKGVDVLANAVSVTLGPKGRNVIIEQSFGGPKITKDGVTVAKSITLQDKFENLGARLVQDVASKTNEVAGDGTTTATVLARAIYSEGVKNVAAGCNPMDLRRGAQAAVDRVVQYLSSHTKTITTTAEIAQVATISANGDTHVGNLIAQAMEKVGKEGVITVKEGRTIEDEIEVTEGMRFDRGFISPYFVTDVKAQKVEFEKPFILLSEKKISLLQDILPSLEAAAQQRRPLLIIAEDVDGEALAACILNKLRGQLQVCAVKAPGFGDNRKSILGDLAILTGGTVFTDEIDIKLDRATPDMLGSTGSVTITKEDTIVLNGEGGKDAIQARCEQIRSLVADATTSEYDRSKLQERLAKLSGGVAVIRVGGASEVEVGEKKDRYDDALNATRAAVEEGILPGGGTALLKASLQLATTSPATSAGASSALVDPAAAPIPTANFDQELGVAIVRRALTAPARTIMRNAGEEESVIVGKLLEAGIQGAKGGKEGAFSWGYDAARGRYVDMVAEGIVDPLKVVRTALVDAAGVASLLTTSEACVVDAPEEAAKGPAAGMGGMGMGGMGGF</sequence>
<dbReference type="GO" id="GO:0140662">
    <property type="term" value="F:ATP-dependent protein folding chaperone"/>
    <property type="evidence" value="ECO:0007669"/>
    <property type="project" value="InterPro"/>
</dbReference>
<dbReference type="Pfam" id="PF00118">
    <property type="entry name" value="Cpn60_TCP1"/>
    <property type="match status" value="1"/>
</dbReference>
<gene>
    <name evidence="7" type="ORF">FA13DRAFT_1639119</name>
</gene>
<dbReference type="SUPFAM" id="SSF52029">
    <property type="entry name" value="GroEL apical domain-like"/>
    <property type="match status" value="1"/>
</dbReference>
<keyword evidence="4" id="KW-0143">Chaperone</keyword>
<dbReference type="Gene3D" id="3.30.260.10">
    <property type="entry name" value="TCP-1-like chaperonin intermediate domain"/>
    <property type="match status" value="1"/>
</dbReference>
<name>A0A4Y7SS42_COPMI</name>
<dbReference type="CDD" id="cd03344">
    <property type="entry name" value="GroEL"/>
    <property type="match status" value="1"/>
</dbReference>
<dbReference type="Gene3D" id="3.50.7.10">
    <property type="entry name" value="GroEL"/>
    <property type="match status" value="1"/>
</dbReference>
<dbReference type="PROSITE" id="PS00296">
    <property type="entry name" value="CHAPERONINS_CPN60"/>
    <property type="match status" value="1"/>
</dbReference>
<dbReference type="FunFam" id="3.50.7.10:FF:000001">
    <property type="entry name" value="60 kDa chaperonin"/>
    <property type="match status" value="1"/>
</dbReference>
<keyword evidence="7" id="KW-0346">Stress response</keyword>
<proteinExistence type="inferred from homology"/>
<dbReference type="FunFam" id="1.10.560.10:FF:000001">
    <property type="entry name" value="60 kDa chaperonin"/>
    <property type="match status" value="1"/>
</dbReference>
<evidence type="ECO:0000256" key="2">
    <source>
        <dbReference type="ARBA" id="ARBA00022741"/>
    </source>
</evidence>
<dbReference type="NCBIfam" id="TIGR02348">
    <property type="entry name" value="GroEL"/>
    <property type="match status" value="1"/>
</dbReference>
<dbReference type="InterPro" id="IPR027413">
    <property type="entry name" value="GROEL-like_equatorial_sf"/>
</dbReference>
<evidence type="ECO:0000256" key="3">
    <source>
        <dbReference type="ARBA" id="ARBA00022840"/>
    </source>
</evidence>
<dbReference type="InterPro" id="IPR027409">
    <property type="entry name" value="GroEL-like_apical_dom_sf"/>
</dbReference>
<dbReference type="NCBIfam" id="NF009487">
    <property type="entry name" value="PRK12849.1"/>
    <property type="match status" value="1"/>
</dbReference>
<dbReference type="NCBIfam" id="NF009488">
    <property type="entry name" value="PRK12850.1"/>
    <property type="match status" value="1"/>
</dbReference>
<keyword evidence="8" id="KW-1185">Reference proteome</keyword>
<accession>A0A4Y7SS42</accession>
<comment type="caution">
    <text evidence="7">The sequence shown here is derived from an EMBL/GenBank/DDBJ whole genome shotgun (WGS) entry which is preliminary data.</text>
</comment>
<organism evidence="7 8">
    <name type="scientific">Coprinellus micaceus</name>
    <name type="common">Glistening ink-cap mushroom</name>
    <name type="synonym">Coprinus micaceus</name>
    <dbReference type="NCBI Taxonomy" id="71717"/>
    <lineage>
        <taxon>Eukaryota</taxon>
        <taxon>Fungi</taxon>
        <taxon>Dikarya</taxon>
        <taxon>Basidiomycota</taxon>
        <taxon>Agaricomycotina</taxon>
        <taxon>Agaricomycetes</taxon>
        <taxon>Agaricomycetidae</taxon>
        <taxon>Agaricales</taxon>
        <taxon>Agaricineae</taxon>
        <taxon>Psathyrellaceae</taxon>
        <taxon>Coprinellus</taxon>
    </lineage>
</organism>
<feature type="region of interest" description="Disordered" evidence="6">
    <location>
        <begin position="1"/>
        <end position="27"/>
    </location>
</feature>
<dbReference type="Gene3D" id="1.10.560.10">
    <property type="entry name" value="GroEL-like equatorial domain"/>
    <property type="match status" value="1"/>
</dbReference>
<comment type="similarity">
    <text evidence="1 5">Belongs to the chaperonin (HSP60) family.</text>
</comment>
<dbReference type="NCBIfam" id="NF009489">
    <property type="entry name" value="PRK12851.1"/>
    <property type="match status" value="1"/>
</dbReference>
<dbReference type="SUPFAM" id="SSF54849">
    <property type="entry name" value="GroEL-intermediate domain like"/>
    <property type="match status" value="1"/>
</dbReference>
<dbReference type="GO" id="GO:0005524">
    <property type="term" value="F:ATP binding"/>
    <property type="evidence" value="ECO:0007669"/>
    <property type="project" value="UniProtKB-KW"/>
</dbReference>
<dbReference type="GO" id="GO:0042026">
    <property type="term" value="P:protein refolding"/>
    <property type="evidence" value="ECO:0007669"/>
    <property type="project" value="InterPro"/>
</dbReference>
<dbReference type="STRING" id="71717.A0A4Y7SS42"/>
<dbReference type="NCBIfam" id="NF000592">
    <property type="entry name" value="PRK00013.1"/>
    <property type="match status" value="1"/>
</dbReference>
<dbReference type="InterPro" id="IPR001844">
    <property type="entry name" value="Cpn60/GroEL"/>
</dbReference>
<evidence type="ECO:0000313" key="7">
    <source>
        <dbReference type="EMBL" id="TEB24079.1"/>
    </source>
</evidence>
<dbReference type="InterPro" id="IPR027410">
    <property type="entry name" value="TCP-1-like_intermed_sf"/>
</dbReference>
<dbReference type="EMBL" id="QPFP01000070">
    <property type="protein sequence ID" value="TEB24079.1"/>
    <property type="molecule type" value="Genomic_DNA"/>
</dbReference>
<dbReference type="Proteomes" id="UP000298030">
    <property type="component" value="Unassembled WGS sequence"/>
</dbReference>
<dbReference type="PANTHER" id="PTHR45633">
    <property type="entry name" value="60 KDA HEAT SHOCK PROTEIN, MITOCHONDRIAL"/>
    <property type="match status" value="1"/>
</dbReference>
<evidence type="ECO:0000256" key="4">
    <source>
        <dbReference type="ARBA" id="ARBA00023186"/>
    </source>
</evidence>
<protein>
    <submittedName>
        <fullName evidence="7">Heat shock protein</fullName>
    </submittedName>
</protein>
<dbReference type="InterPro" id="IPR002423">
    <property type="entry name" value="Cpn60/GroEL/TCP-1"/>
</dbReference>
<keyword evidence="3" id="KW-0067">ATP-binding</keyword>
<dbReference type="PRINTS" id="PR00298">
    <property type="entry name" value="CHAPERONIN60"/>
</dbReference>
<dbReference type="InterPro" id="IPR018370">
    <property type="entry name" value="Chaperonin_Cpn60_CS"/>
</dbReference>
<evidence type="ECO:0000256" key="5">
    <source>
        <dbReference type="RuleBase" id="RU000418"/>
    </source>
</evidence>
<dbReference type="AlphaFoldDB" id="A0A4Y7SS42"/>
<reference evidence="7 8" key="1">
    <citation type="journal article" date="2019" name="Nat. Ecol. Evol.">
        <title>Megaphylogeny resolves global patterns of mushroom evolution.</title>
        <authorList>
            <person name="Varga T."/>
            <person name="Krizsan K."/>
            <person name="Foldi C."/>
            <person name="Dima B."/>
            <person name="Sanchez-Garcia M."/>
            <person name="Sanchez-Ramirez S."/>
            <person name="Szollosi G.J."/>
            <person name="Szarkandi J.G."/>
            <person name="Papp V."/>
            <person name="Albert L."/>
            <person name="Andreopoulos W."/>
            <person name="Angelini C."/>
            <person name="Antonin V."/>
            <person name="Barry K.W."/>
            <person name="Bougher N.L."/>
            <person name="Buchanan P."/>
            <person name="Buyck B."/>
            <person name="Bense V."/>
            <person name="Catcheside P."/>
            <person name="Chovatia M."/>
            <person name="Cooper J."/>
            <person name="Damon W."/>
            <person name="Desjardin D."/>
            <person name="Finy P."/>
            <person name="Geml J."/>
            <person name="Haridas S."/>
            <person name="Hughes K."/>
            <person name="Justo A."/>
            <person name="Karasinski D."/>
            <person name="Kautmanova I."/>
            <person name="Kiss B."/>
            <person name="Kocsube S."/>
            <person name="Kotiranta H."/>
            <person name="LaButti K.M."/>
            <person name="Lechner B.E."/>
            <person name="Liimatainen K."/>
            <person name="Lipzen A."/>
            <person name="Lukacs Z."/>
            <person name="Mihaltcheva S."/>
            <person name="Morgado L.N."/>
            <person name="Niskanen T."/>
            <person name="Noordeloos M.E."/>
            <person name="Ohm R.A."/>
            <person name="Ortiz-Santana B."/>
            <person name="Ovrebo C."/>
            <person name="Racz N."/>
            <person name="Riley R."/>
            <person name="Savchenko A."/>
            <person name="Shiryaev A."/>
            <person name="Soop K."/>
            <person name="Spirin V."/>
            <person name="Szebenyi C."/>
            <person name="Tomsovsky M."/>
            <person name="Tulloss R.E."/>
            <person name="Uehling J."/>
            <person name="Grigoriev I.V."/>
            <person name="Vagvolgyi C."/>
            <person name="Papp T."/>
            <person name="Martin F.M."/>
            <person name="Miettinen O."/>
            <person name="Hibbett D.S."/>
            <person name="Nagy L.G."/>
        </authorList>
    </citation>
    <scope>NUCLEOTIDE SEQUENCE [LARGE SCALE GENOMIC DNA]</scope>
    <source>
        <strain evidence="7 8">FP101781</strain>
    </source>
</reference>
<dbReference type="SUPFAM" id="SSF48592">
    <property type="entry name" value="GroEL equatorial domain-like"/>
    <property type="match status" value="1"/>
</dbReference>
<evidence type="ECO:0000256" key="6">
    <source>
        <dbReference type="SAM" id="MobiDB-lite"/>
    </source>
</evidence>